<feature type="transmembrane region" description="Helical" evidence="1">
    <location>
        <begin position="64"/>
        <end position="85"/>
    </location>
</feature>
<keyword evidence="1" id="KW-1133">Transmembrane helix</keyword>
<evidence type="ECO:0000313" key="2">
    <source>
        <dbReference type="EMBL" id="OLF96615.1"/>
    </source>
</evidence>
<dbReference type="Pfam" id="PF06961">
    <property type="entry name" value="DUF1294"/>
    <property type="match status" value="1"/>
</dbReference>
<evidence type="ECO:0000313" key="5">
    <source>
        <dbReference type="Proteomes" id="UP000429980"/>
    </source>
</evidence>
<name>A0A6I7TM82_9BACI</name>
<evidence type="ECO:0000313" key="4">
    <source>
        <dbReference type="Proteomes" id="UP000185604"/>
    </source>
</evidence>
<protein>
    <recommendedName>
        <fullName evidence="6">DUF1294 domain-containing protein</fullName>
    </recommendedName>
</protein>
<accession>A0A6I7TM82</accession>
<dbReference type="AlphaFoldDB" id="A0A6I7TM82"/>
<reference evidence="3 5" key="2">
    <citation type="submission" date="2019-06" db="EMBL/GenBank/DDBJ databases">
        <title>Genome sequence analysis of &gt;100 Bacillus licheniformis strains suggests intrinsic resistance to this species.</title>
        <authorList>
            <person name="Wels M."/>
            <person name="Siezen R.J."/>
            <person name="Johansen E."/>
            <person name="Stuer-Lauridsen B."/>
            <person name="Bjerre K."/>
            <person name="Nielsen B.K.K."/>
        </authorList>
    </citation>
    <scope>NUCLEOTIDE SEQUENCE [LARGE SCALE GENOMIC DNA]</scope>
    <source>
        <strain evidence="3 5">BAC-15381</strain>
    </source>
</reference>
<dbReference type="EMBL" id="NILF01000067">
    <property type="protein sequence ID" value="TWL33834.1"/>
    <property type="molecule type" value="Genomic_DNA"/>
</dbReference>
<gene>
    <name evidence="2" type="ORF">B4121_0826</name>
    <name evidence="3" type="ORF">CHCC15381_0341</name>
</gene>
<keyword evidence="5" id="KW-1185">Reference proteome</keyword>
<evidence type="ECO:0000256" key="1">
    <source>
        <dbReference type="SAM" id="Phobius"/>
    </source>
</evidence>
<dbReference type="InterPro" id="IPR010718">
    <property type="entry name" value="DUF1294"/>
</dbReference>
<dbReference type="Proteomes" id="UP000429980">
    <property type="component" value="Unassembled WGS sequence"/>
</dbReference>
<proteinExistence type="predicted"/>
<dbReference type="RefSeq" id="WP_020452529.1">
    <property type="nucleotide sequence ID" value="NZ_AP023088.1"/>
</dbReference>
<keyword evidence="1" id="KW-0812">Transmembrane</keyword>
<sequence>MTLIWIYAILINGYGFFLMKADKQKAVTGKWRVSERRIWLVAAAFGSAGVWFGMMRFRHKTKHLSFRLGIPFLLAVQAVLTYFYMMN</sequence>
<dbReference type="Proteomes" id="UP000185604">
    <property type="component" value="Unassembled WGS sequence"/>
</dbReference>
<reference evidence="2 4" key="1">
    <citation type="journal article" date="2016" name="Front. Microbiol.">
        <title>High-Level Heat Resistance of Spores of Bacillus amyloliquefaciens and Bacillus licheniformis Results from the Presence of a spoVA Operon in a Tn1546 Transposon.</title>
        <authorList>
            <person name="Berendsen E.M."/>
            <person name="Koning R.A."/>
            <person name="Boekhorst J."/>
            <person name="de Jong A."/>
            <person name="Kuipers O.P."/>
            <person name="Wells-Bennik M.H."/>
        </authorList>
    </citation>
    <scope>NUCLEOTIDE SEQUENCE [LARGE SCALE GENOMIC DNA]</scope>
    <source>
        <strain evidence="2 4">B4121</strain>
    </source>
</reference>
<organism evidence="2 4">
    <name type="scientific">Bacillus paralicheniformis</name>
    <dbReference type="NCBI Taxonomy" id="1648923"/>
    <lineage>
        <taxon>Bacteria</taxon>
        <taxon>Bacillati</taxon>
        <taxon>Bacillota</taxon>
        <taxon>Bacilli</taxon>
        <taxon>Bacillales</taxon>
        <taxon>Bacillaceae</taxon>
        <taxon>Bacillus</taxon>
    </lineage>
</organism>
<evidence type="ECO:0000313" key="3">
    <source>
        <dbReference type="EMBL" id="TWL33834.1"/>
    </source>
</evidence>
<keyword evidence="1" id="KW-0472">Membrane</keyword>
<evidence type="ECO:0008006" key="6">
    <source>
        <dbReference type="Google" id="ProtNLM"/>
    </source>
</evidence>
<dbReference type="EMBL" id="LKPO01000004">
    <property type="protein sequence ID" value="OLF96615.1"/>
    <property type="molecule type" value="Genomic_DNA"/>
</dbReference>
<comment type="caution">
    <text evidence="2">The sequence shown here is derived from an EMBL/GenBank/DDBJ whole genome shotgun (WGS) entry which is preliminary data.</text>
</comment>
<feature type="transmembrane region" description="Helical" evidence="1">
    <location>
        <begin position="38"/>
        <end position="57"/>
    </location>
</feature>